<evidence type="ECO:0000259" key="8">
    <source>
        <dbReference type="PROSITE" id="PS50113"/>
    </source>
</evidence>
<feature type="domain" description="PAC" evidence="8">
    <location>
        <begin position="168"/>
        <end position="218"/>
    </location>
</feature>
<evidence type="ECO:0000256" key="5">
    <source>
        <dbReference type="ARBA" id="ARBA00022777"/>
    </source>
</evidence>
<dbReference type="KEGG" id="tog:HNI00_18170"/>
<name>A0AA97BR23_9CYAN</name>
<dbReference type="SMART" id="SM00091">
    <property type="entry name" value="PAS"/>
    <property type="match status" value="2"/>
</dbReference>
<dbReference type="PROSITE" id="PS50113">
    <property type="entry name" value="PAC"/>
    <property type="match status" value="2"/>
</dbReference>
<dbReference type="EC" id="2.7.13.3" evidence="2"/>
<dbReference type="SMART" id="SM00086">
    <property type="entry name" value="PAC"/>
    <property type="match status" value="2"/>
</dbReference>
<dbReference type="CDD" id="cd00130">
    <property type="entry name" value="PAS"/>
    <property type="match status" value="2"/>
</dbReference>
<dbReference type="PANTHER" id="PTHR43304:SF1">
    <property type="entry name" value="PAC DOMAIN-CONTAINING PROTEIN"/>
    <property type="match status" value="1"/>
</dbReference>
<dbReference type="EMBL" id="CP053540">
    <property type="protein sequence ID" value="WOB44863.1"/>
    <property type="molecule type" value="Genomic_DNA"/>
</dbReference>
<dbReference type="RefSeq" id="WP_316788186.1">
    <property type="nucleotide sequence ID" value="NZ_CP053540.1"/>
</dbReference>
<dbReference type="GO" id="GO:0004673">
    <property type="term" value="F:protein histidine kinase activity"/>
    <property type="evidence" value="ECO:0007669"/>
    <property type="project" value="UniProtKB-EC"/>
</dbReference>
<evidence type="ECO:0000259" key="7">
    <source>
        <dbReference type="PROSITE" id="PS50112"/>
    </source>
</evidence>
<dbReference type="SUPFAM" id="SSF55785">
    <property type="entry name" value="PYP-like sensor domain (PAS domain)"/>
    <property type="match status" value="2"/>
</dbReference>
<dbReference type="AlphaFoldDB" id="A0AA97BR23"/>
<dbReference type="PANTHER" id="PTHR43304">
    <property type="entry name" value="PHYTOCHROME-LIKE PROTEIN CPH1"/>
    <property type="match status" value="1"/>
</dbReference>
<accession>A0AA97BR23</accession>
<evidence type="ECO:0000256" key="6">
    <source>
        <dbReference type="SAM" id="Coils"/>
    </source>
</evidence>
<evidence type="ECO:0000313" key="9">
    <source>
        <dbReference type="EMBL" id="WOB44863.1"/>
    </source>
</evidence>
<keyword evidence="6" id="KW-0175">Coiled coil</keyword>
<dbReference type="InterPro" id="IPR035965">
    <property type="entry name" value="PAS-like_dom_sf"/>
</dbReference>
<dbReference type="Gene3D" id="3.30.450.20">
    <property type="entry name" value="PAS domain"/>
    <property type="match status" value="2"/>
</dbReference>
<reference evidence="9" key="1">
    <citation type="submission" date="2020-05" db="EMBL/GenBank/DDBJ databases">
        <authorList>
            <person name="Zhu T."/>
            <person name="Keshari N."/>
            <person name="Lu X."/>
        </authorList>
    </citation>
    <scope>NUCLEOTIDE SEQUENCE</scope>
    <source>
        <strain evidence="9">NK1-22</strain>
    </source>
</reference>
<feature type="domain" description="PAS" evidence="7">
    <location>
        <begin position="97"/>
        <end position="171"/>
    </location>
</feature>
<sequence>MGTSASLSEQAPDPLLSEVIALQQQVEQLRQQLLQTQQEKADLEVLLNTVTGHSDQILSEVEQEKTDLEILLETATEHSMLVETDLQQQVEEERRQREEQFQSITAATPVGLLIAEVETGRILYANERLGDLLGLSPAALLAQSTVDFYAQPEERVSVLEAIAQDQTYRGELLFRRADGSVFWGLLSMRPFGFNGQHTLLTAIQDISDRKQAEDALRIAEAKYRGIFENAVEGIFRMALDGDYLEVNRAMAGLFGYASPGEMLESVRGATAQLYVDPAQQQDLRQRLESQDEIKDFEYAARRQDGSHFWASAWARAIRSESGDLLYYEGSCIDITQRKQQEEALKREIRKLRIEVDQTKRQKEVAQIEQTDYFQWLVSQADDLRLFKDAPRRDEG</sequence>
<feature type="coiled-coil region" evidence="6">
    <location>
        <begin position="334"/>
        <end position="368"/>
    </location>
</feature>
<keyword evidence="4" id="KW-0808">Transferase</keyword>
<dbReference type="InterPro" id="IPR000700">
    <property type="entry name" value="PAS-assoc_C"/>
</dbReference>
<dbReference type="GO" id="GO:0006355">
    <property type="term" value="P:regulation of DNA-templated transcription"/>
    <property type="evidence" value="ECO:0007669"/>
    <property type="project" value="InterPro"/>
</dbReference>
<gene>
    <name evidence="9" type="ORF">HNI00_18170</name>
</gene>
<dbReference type="InterPro" id="IPR013767">
    <property type="entry name" value="PAS_fold"/>
</dbReference>
<evidence type="ECO:0000256" key="3">
    <source>
        <dbReference type="ARBA" id="ARBA00022553"/>
    </source>
</evidence>
<evidence type="ECO:0000256" key="4">
    <source>
        <dbReference type="ARBA" id="ARBA00022679"/>
    </source>
</evidence>
<feature type="domain" description="PAS" evidence="7">
    <location>
        <begin position="219"/>
        <end position="256"/>
    </location>
</feature>
<dbReference type="InterPro" id="IPR052162">
    <property type="entry name" value="Sensor_kinase/Photoreceptor"/>
</dbReference>
<dbReference type="Pfam" id="PF00989">
    <property type="entry name" value="PAS"/>
    <property type="match status" value="1"/>
</dbReference>
<proteinExistence type="predicted"/>
<keyword evidence="5" id="KW-0418">Kinase</keyword>
<organism evidence="9">
    <name type="scientific">Thermoleptolyngbya oregonensis NK1-22</name>
    <dbReference type="NCBI Taxonomy" id="2547457"/>
    <lineage>
        <taxon>Bacteria</taxon>
        <taxon>Bacillati</taxon>
        <taxon>Cyanobacteriota</taxon>
        <taxon>Cyanophyceae</taxon>
        <taxon>Oculatellales</taxon>
        <taxon>Oculatellaceae</taxon>
        <taxon>Thermoleptolyngbya</taxon>
    </lineage>
</organism>
<protein>
    <recommendedName>
        <fullName evidence="2">histidine kinase</fullName>
        <ecNumber evidence="2">2.7.13.3</ecNumber>
    </recommendedName>
</protein>
<evidence type="ECO:0000256" key="2">
    <source>
        <dbReference type="ARBA" id="ARBA00012438"/>
    </source>
</evidence>
<feature type="coiled-coil region" evidence="6">
    <location>
        <begin position="19"/>
        <end position="78"/>
    </location>
</feature>
<dbReference type="InterPro" id="IPR000014">
    <property type="entry name" value="PAS"/>
</dbReference>
<dbReference type="NCBIfam" id="TIGR00229">
    <property type="entry name" value="sensory_box"/>
    <property type="match status" value="2"/>
</dbReference>
<dbReference type="PROSITE" id="PS50112">
    <property type="entry name" value="PAS"/>
    <property type="match status" value="2"/>
</dbReference>
<dbReference type="Pfam" id="PF13426">
    <property type="entry name" value="PAS_9"/>
    <property type="match status" value="1"/>
</dbReference>
<evidence type="ECO:0000256" key="1">
    <source>
        <dbReference type="ARBA" id="ARBA00000085"/>
    </source>
</evidence>
<keyword evidence="3" id="KW-0597">Phosphoprotein</keyword>
<feature type="domain" description="PAC" evidence="8">
    <location>
        <begin position="294"/>
        <end position="346"/>
    </location>
</feature>
<comment type="catalytic activity">
    <reaction evidence="1">
        <text>ATP + protein L-histidine = ADP + protein N-phospho-L-histidine.</text>
        <dbReference type="EC" id="2.7.13.3"/>
    </reaction>
</comment>
<dbReference type="InterPro" id="IPR001610">
    <property type="entry name" value="PAC"/>
</dbReference>